<dbReference type="EMBL" id="CP006569">
    <property type="protein sequence ID" value="AHF76720.1"/>
    <property type="molecule type" value="Genomic_DNA"/>
</dbReference>
<sequence length="185" mass="20968">MNDFSLVCRVLGTLFYRQPQDEVLSPLLTLIAQNKLAEHWPLKQDALLTRMQQECVPETLQQDFQALFCGETPKVSPYRSAWLDADEQDIRAFLLARGMPCGEKPTDHFGALLLAGSWLEDQAQQDETEAQRQLFDGFLLTWSERFLGKVEANAGTGFYRALAILCREALPELRDELGCDVEQEG</sequence>
<dbReference type="InterPro" id="IPR020945">
    <property type="entry name" value="DMSO/NO3_reduct_chaperone"/>
</dbReference>
<reference evidence="2 3" key="1">
    <citation type="journal article" date="2014" name="Genome Biol. Evol.">
        <title>Genome degeneration and adaptation in a nascent stage of symbiosis.</title>
        <authorList>
            <person name="Oakeson K.F."/>
            <person name="Gil R."/>
            <person name="Clayton A.L."/>
            <person name="Dunn D.M."/>
            <person name="von Niederhausern A.C."/>
            <person name="Hamil C."/>
            <person name="Aoyagi A."/>
            <person name="Duval B."/>
            <person name="Baca A."/>
            <person name="Silva F.J."/>
            <person name="Vallier A."/>
            <person name="Jackson D.G."/>
            <person name="Latorre A."/>
            <person name="Weiss R.B."/>
            <person name="Heddi A."/>
            <person name="Moya A."/>
            <person name="Dale C."/>
        </authorList>
    </citation>
    <scope>NUCLEOTIDE SEQUENCE [LARGE SCALE GENOMIC DNA]</scope>
    <source>
        <strain evidence="2 3">HS1</strain>
    </source>
</reference>
<dbReference type="InterPro" id="IPR050289">
    <property type="entry name" value="TorD/DmsD_chaperones"/>
</dbReference>
<dbReference type="PANTHER" id="PTHR34227">
    <property type="entry name" value="CHAPERONE PROTEIN YCDY"/>
    <property type="match status" value="1"/>
</dbReference>
<keyword evidence="3" id="KW-1185">Reference proteome</keyword>
<dbReference type="Gene3D" id="1.10.3480.10">
    <property type="entry name" value="TorD-like"/>
    <property type="match status" value="1"/>
</dbReference>
<evidence type="ECO:0000313" key="3">
    <source>
        <dbReference type="Proteomes" id="UP000019028"/>
    </source>
</evidence>
<dbReference type="SUPFAM" id="SSF89155">
    <property type="entry name" value="TorD-like"/>
    <property type="match status" value="1"/>
</dbReference>
<dbReference type="Pfam" id="PF02613">
    <property type="entry name" value="Nitrate_red_del"/>
    <property type="match status" value="1"/>
</dbReference>
<keyword evidence="1" id="KW-0143">Chaperone</keyword>
<dbReference type="PIRSF" id="PIRSF004690">
    <property type="entry name" value="DmsD"/>
    <property type="match status" value="1"/>
</dbReference>
<dbReference type="PATRIC" id="fig|1239307.3.peg.1821"/>
<name>W0HWY5_9GAMM</name>
<protein>
    <submittedName>
        <fullName evidence="2">Cytoplasmic chaperone TorD family protein</fullName>
    </submittedName>
</protein>
<dbReference type="OrthoDB" id="5684843at2"/>
<evidence type="ECO:0000313" key="2">
    <source>
        <dbReference type="EMBL" id="AHF76720.1"/>
    </source>
</evidence>
<dbReference type="RefSeq" id="WP_025421854.1">
    <property type="nucleotide sequence ID" value="NZ_CP006569.1"/>
</dbReference>
<dbReference type="InterPro" id="IPR036411">
    <property type="entry name" value="TorD-like_sf"/>
</dbReference>
<dbReference type="Proteomes" id="UP000019028">
    <property type="component" value="Chromosome"/>
</dbReference>
<evidence type="ECO:0000256" key="1">
    <source>
        <dbReference type="ARBA" id="ARBA00023186"/>
    </source>
</evidence>
<dbReference type="KEGG" id="sod:Sant_1666"/>
<accession>W0HWY5</accession>
<dbReference type="AlphaFoldDB" id="W0HWY5"/>
<gene>
    <name evidence="2" type="ORF">Sant_1666</name>
</gene>
<dbReference type="PANTHER" id="PTHR34227:SF12">
    <property type="entry name" value="CHAPERONE PROTEIN YCDY"/>
    <property type="match status" value="1"/>
</dbReference>
<organism evidence="2 3">
    <name type="scientific">Sodalis praecaptivus</name>
    <dbReference type="NCBI Taxonomy" id="1239307"/>
    <lineage>
        <taxon>Bacteria</taxon>
        <taxon>Pseudomonadati</taxon>
        <taxon>Pseudomonadota</taxon>
        <taxon>Gammaproteobacteria</taxon>
        <taxon>Enterobacterales</taxon>
        <taxon>Bruguierivoracaceae</taxon>
        <taxon>Sodalis</taxon>
    </lineage>
</organism>
<proteinExistence type="predicted"/>
<dbReference type="HOGENOM" id="CLU_077650_7_2_6"/>
<dbReference type="InterPro" id="IPR026269">
    <property type="entry name" value="DmsD-type"/>
</dbReference>